<keyword evidence="2" id="KW-1185">Reference proteome</keyword>
<keyword evidence="1" id="KW-1133">Transmembrane helix</keyword>
<feature type="transmembrane region" description="Helical" evidence="1">
    <location>
        <begin position="53"/>
        <end position="73"/>
    </location>
</feature>
<feature type="transmembrane region" description="Helical" evidence="1">
    <location>
        <begin position="246"/>
        <end position="262"/>
    </location>
</feature>
<dbReference type="GO" id="GO:0006986">
    <property type="term" value="P:response to unfolded protein"/>
    <property type="evidence" value="ECO:0007669"/>
    <property type="project" value="InterPro"/>
</dbReference>
<feature type="transmembrane region" description="Helical" evidence="1">
    <location>
        <begin position="85"/>
        <end position="106"/>
    </location>
</feature>
<dbReference type="GO" id="GO:0036503">
    <property type="term" value="P:ERAD pathway"/>
    <property type="evidence" value="ECO:0007669"/>
    <property type="project" value="TreeGrafter"/>
</dbReference>
<organism evidence="2 3">
    <name type="scientific">Glossina fuscipes</name>
    <dbReference type="NCBI Taxonomy" id="7396"/>
    <lineage>
        <taxon>Eukaryota</taxon>
        <taxon>Metazoa</taxon>
        <taxon>Ecdysozoa</taxon>
        <taxon>Arthropoda</taxon>
        <taxon>Hexapoda</taxon>
        <taxon>Insecta</taxon>
        <taxon>Pterygota</taxon>
        <taxon>Neoptera</taxon>
        <taxon>Endopterygota</taxon>
        <taxon>Diptera</taxon>
        <taxon>Brachycera</taxon>
        <taxon>Muscomorpha</taxon>
        <taxon>Hippoboscoidea</taxon>
        <taxon>Glossinidae</taxon>
        <taxon>Glossina</taxon>
    </lineage>
</organism>
<evidence type="ECO:0000256" key="1">
    <source>
        <dbReference type="SAM" id="Phobius"/>
    </source>
</evidence>
<dbReference type="PANTHER" id="PTHR12740">
    <property type="entry name" value="JNK1/MAPK8-ASSOCIATED MEMBRANE PROTEIN"/>
    <property type="match status" value="1"/>
</dbReference>
<dbReference type="AlphaFoldDB" id="A0A9C6DYL9"/>
<proteinExistence type="predicted"/>
<dbReference type="Pfam" id="PF05571">
    <property type="entry name" value="JAMP"/>
    <property type="match status" value="1"/>
</dbReference>
<accession>A0A9C6DYL9</accession>
<evidence type="ECO:0000313" key="2">
    <source>
        <dbReference type="Proteomes" id="UP000092443"/>
    </source>
</evidence>
<dbReference type="GO" id="GO:0016020">
    <property type="term" value="C:membrane"/>
    <property type="evidence" value="ECO:0007669"/>
    <property type="project" value="InterPro"/>
</dbReference>
<keyword evidence="1" id="KW-0812">Transmembrane</keyword>
<keyword evidence="1" id="KW-0472">Membrane</keyword>
<dbReference type="KEGG" id="gfs:119639943"/>
<name>A0A9C6DYL9_9MUSC</name>
<gene>
    <name evidence="3" type="primary">LOC119639943</name>
</gene>
<sequence>MSATLQRCPGLYCGRQRLENNTWSECGACPRGFRVIESYECTRCKDDLDAYSWFYLGFMAMLPLMMHCFFIDLDAKDRKFSRKQLILTSCALAETIIAALFSILLMEPMGQFRLYACPVNKFSDWYTLFYNPTPNYEKLLHCTQEAVYPLQTIVLVFYFLCLINMCVIRPLVSTACKIRGKAPIYAALHFLPLLTFLHALACGLIFYSFPYLSIAMSMISNAIHYSMKLDQSFKALVRSSLMEIKNFVIILVQWLLLAYGIISLGHHYALLSLVPFPSIFYILTVRFTDPAEFRDAEARSN</sequence>
<dbReference type="Proteomes" id="UP000092443">
    <property type="component" value="Unplaced"/>
</dbReference>
<protein>
    <submittedName>
        <fullName evidence="3">JNK1/MAPK8-associated membrane protein</fullName>
    </submittedName>
</protein>
<reference evidence="3" key="1">
    <citation type="submission" date="2025-08" db="UniProtKB">
        <authorList>
            <consortium name="RefSeq"/>
        </authorList>
    </citation>
    <scope>IDENTIFICATION</scope>
    <source>
        <tissue evidence="3">Whole body pupa</tissue>
    </source>
</reference>
<feature type="transmembrane region" description="Helical" evidence="1">
    <location>
        <begin position="153"/>
        <end position="172"/>
    </location>
</feature>
<feature type="transmembrane region" description="Helical" evidence="1">
    <location>
        <begin position="184"/>
        <end position="201"/>
    </location>
</feature>
<dbReference type="GO" id="GO:0031625">
    <property type="term" value="F:ubiquitin protein ligase binding"/>
    <property type="evidence" value="ECO:0007669"/>
    <property type="project" value="TreeGrafter"/>
</dbReference>
<dbReference type="RefSeq" id="XP_037893614.1">
    <property type="nucleotide sequence ID" value="XM_038037686.1"/>
</dbReference>
<dbReference type="GeneID" id="119639943"/>
<dbReference type="InterPro" id="IPR008485">
    <property type="entry name" value="JAMP"/>
</dbReference>
<dbReference type="PANTHER" id="PTHR12740:SF4">
    <property type="entry name" value="JNK1_MAPK8-ASSOCIATED MEMBRANE PROTEIN"/>
    <property type="match status" value="1"/>
</dbReference>
<evidence type="ECO:0000313" key="3">
    <source>
        <dbReference type="RefSeq" id="XP_037893614.1"/>
    </source>
</evidence>